<dbReference type="InterPro" id="IPR010281">
    <property type="entry name" value="DUF885"/>
</dbReference>
<dbReference type="PROSITE" id="PS51318">
    <property type="entry name" value="TAT"/>
    <property type="match status" value="1"/>
</dbReference>
<evidence type="ECO:0000313" key="2">
    <source>
        <dbReference type="Proteomes" id="UP001500738"/>
    </source>
</evidence>
<dbReference type="Proteomes" id="UP001500738">
    <property type="component" value="Unassembled WGS sequence"/>
</dbReference>
<gene>
    <name evidence="1" type="ORF">GCM10009115_29680</name>
</gene>
<dbReference type="RefSeq" id="WP_215350241.1">
    <property type="nucleotide sequence ID" value="NZ_BAAAFE010000009.1"/>
</dbReference>
<name>A0ABP3XLS5_9SPHN</name>
<proteinExistence type="predicted"/>
<dbReference type="PANTHER" id="PTHR33361">
    <property type="entry name" value="GLR0591 PROTEIN"/>
    <property type="match status" value="1"/>
</dbReference>
<comment type="caution">
    <text evidence="1">The sequence shown here is derived from an EMBL/GenBank/DDBJ whole genome shotgun (WGS) entry which is preliminary data.</text>
</comment>
<dbReference type="Pfam" id="PF05960">
    <property type="entry name" value="DUF885"/>
    <property type="match status" value="1"/>
</dbReference>
<dbReference type="InterPro" id="IPR006311">
    <property type="entry name" value="TAT_signal"/>
</dbReference>
<dbReference type="EMBL" id="BAAAFE010000009">
    <property type="protein sequence ID" value="GAA0866514.1"/>
    <property type="molecule type" value="Genomic_DNA"/>
</dbReference>
<evidence type="ECO:0000313" key="1">
    <source>
        <dbReference type="EMBL" id="GAA0866514.1"/>
    </source>
</evidence>
<dbReference type="PANTHER" id="PTHR33361:SF2">
    <property type="entry name" value="DUF885 DOMAIN-CONTAINING PROTEIN"/>
    <property type="match status" value="1"/>
</dbReference>
<accession>A0ABP3XLS5</accession>
<sequence length="614" mass="66021">MSDILSTAVSRRQTLATLGVGAAGLAIAHPVAALQAPEHGEAQKLLDSIADNLLALSPEGATGLGIDTGARAAMRGQLGDRSAAGQQKIADTLKADVARIRAFKTDGLDHATRTSLAVVDSAYSVAIDGFAQPYGDVAVGGWRNTPYVVIQNVGAYLDIPKFLDSDHPVKSAADAEAYLARLNAFPGVLDGETERLKAAGGQGLIAPAFLIDKAVMQLEATLADAKAGGGMVESLVTRAAAAKIAGDWAARSSKIVQGPVAAALERQLAELKAQRPKATMDAGMWARPHGDEFYAWALRASTTTRMTPDEVHAMGREQLADLHGRMDPILKKLGYTNGSVGDRMNELAKDPRFKFPDNDQGRAEIVAYIQTWLGKIRAQLPRAFRTLVKGNVEVKRLPLAEEPGAPAAYGGAGSIDGSIPGRFWINLRTTDLHSKYSLPDLTMHEAIPGHAWQGEYAHSMPLIRTMLAFNAYSEGWALYAEQLADELGLYDDFEVGRLGYLQSLAFRACRLVVDTGIHAKRWTREQGVEFFVRENGSNPLEVASEVDRYCSWVGQACGYKVGHSEIVRQRGRAQTALGTKYDLRDFDDTVVKGGNVPLDVLAKNVDEYIAGAKG</sequence>
<keyword evidence="2" id="KW-1185">Reference proteome</keyword>
<reference evidence="2" key="1">
    <citation type="journal article" date="2019" name="Int. J. Syst. Evol. Microbiol.">
        <title>The Global Catalogue of Microorganisms (GCM) 10K type strain sequencing project: providing services to taxonomists for standard genome sequencing and annotation.</title>
        <authorList>
            <consortium name="The Broad Institute Genomics Platform"/>
            <consortium name="The Broad Institute Genome Sequencing Center for Infectious Disease"/>
            <person name="Wu L."/>
            <person name="Ma J."/>
        </authorList>
    </citation>
    <scope>NUCLEOTIDE SEQUENCE [LARGE SCALE GENOMIC DNA]</scope>
    <source>
        <strain evidence="2">JCM 15910</strain>
    </source>
</reference>
<organism evidence="1 2">
    <name type="scientific">Sphingopyxis soli</name>
    <dbReference type="NCBI Taxonomy" id="592051"/>
    <lineage>
        <taxon>Bacteria</taxon>
        <taxon>Pseudomonadati</taxon>
        <taxon>Pseudomonadota</taxon>
        <taxon>Alphaproteobacteria</taxon>
        <taxon>Sphingomonadales</taxon>
        <taxon>Sphingomonadaceae</taxon>
        <taxon>Sphingopyxis</taxon>
    </lineage>
</organism>
<protein>
    <submittedName>
        <fullName evidence="1">DUF885 family protein</fullName>
    </submittedName>
</protein>